<protein>
    <submittedName>
        <fullName evidence="1">Uncharacterized protein</fullName>
    </submittedName>
</protein>
<dbReference type="Proteomes" id="UP001151760">
    <property type="component" value="Unassembled WGS sequence"/>
</dbReference>
<keyword evidence="2" id="KW-1185">Reference proteome</keyword>
<evidence type="ECO:0000313" key="2">
    <source>
        <dbReference type="Proteomes" id="UP001151760"/>
    </source>
</evidence>
<sequence length="126" mass="14469">MGTSLTLSFQPRDPNQVIGKVFWVRGKEVFVWVPDFVKEDEEENDIDDGIIEHGLNEENVKLHKNITLEGDSDDEVISEAIFEKEHLESNKKDVQNVGQDDYCLRIYENLEVPLGFNSPLYDATKV</sequence>
<gene>
    <name evidence="1" type="ORF">Tco_0874771</name>
</gene>
<reference evidence="1" key="1">
    <citation type="journal article" date="2022" name="Int. J. Mol. Sci.">
        <title>Draft Genome of Tanacetum Coccineum: Genomic Comparison of Closely Related Tanacetum-Family Plants.</title>
        <authorList>
            <person name="Yamashiro T."/>
            <person name="Shiraishi A."/>
            <person name="Nakayama K."/>
            <person name="Satake H."/>
        </authorList>
    </citation>
    <scope>NUCLEOTIDE SEQUENCE</scope>
</reference>
<evidence type="ECO:0000313" key="1">
    <source>
        <dbReference type="EMBL" id="GJT16065.1"/>
    </source>
</evidence>
<dbReference type="EMBL" id="BQNB010013445">
    <property type="protein sequence ID" value="GJT16065.1"/>
    <property type="molecule type" value="Genomic_DNA"/>
</dbReference>
<proteinExistence type="predicted"/>
<name>A0ABQ5BMJ3_9ASTR</name>
<organism evidence="1 2">
    <name type="scientific">Tanacetum coccineum</name>
    <dbReference type="NCBI Taxonomy" id="301880"/>
    <lineage>
        <taxon>Eukaryota</taxon>
        <taxon>Viridiplantae</taxon>
        <taxon>Streptophyta</taxon>
        <taxon>Embryophyta</taxon>
        <taxon>Tracheophyta</taxon>
        <taxon>Spermatophyta</taxon>
        <taxon>Magnoliopsida</taxon>
        <taxon>eudicotyledons</taxon>
        <taxon>Gunneridae</taxon>
        <taxon>Pentapetalae</taxon>
        <taxon>asterids</taxon>
        <taxon>campanulids</taxon>
        <taxon>Asterales</taxon>
        <taxon>Asteraceae</taxon>
        <taxon>Asteroideae</taxon>
        <taxon>Anthemideae</taxon>
        <taxon>Anthemidinae</taxon>
        <taxon>Tanacetum</taxon>
    </lineage>
</organism>
<reference evidence="1" key="2">
    <citation type="submission" date="2022-01" db="EMBL/GenBank/DDBJ databases">
        <authorList>
            <person name="Yamashiro T."/>
            <person name="Shiraishi A."/>
            <person name="Satake H."/>
            <person name="Nakayama K."/>
        </authorList>
    </citation>
    <scope>NUCLEOTIDE SEQUENCE</scope>
</reference>
<comment type="caution">
    <text evidence="1">The sequence shown here is derived from an EMBL/GenBank/DDBJ whole genome shotgun (WGS) entry which is preliminary data.</text>
</comment>
<accession>A0ABQ5BMJ3</accession>